<dbReference type="EC" id="2.7.1.176" evidence="2"/>
<gene>
    <name evidence="8" type="ORF">M493_02085</name>
</gene>
<comment type="similarity">
    <text evidence="1">Belongs to the zeta toxin family.</text>
</comment>
<keyword evidence="4" id="KW-0067">ATP-binding</keyword>
<dbReference type="Pfam" id="PF06414">
    <property type="entry name" value="Zeta_toxin"/>
    <property type="match status" value="1"/>
</dbReference>
<evidence type="ECO:0000259" key="7">
    <source>
        <dbReference type="Pfam" id="PF06414"/>
    </source>
</evidence>
<evidence type="ECO:0000256" key="1">
    <source>
        <dbReference type="ARBA" id="ARBA00009104"/>
    </source>
</evidence>
<dbReference type="HOGENOM" id="CLU_2329726_0_0_9"/>
<evidence type="ECO:0000256" key="4">
    <source>
        <dbReference type="ARBA" id="ARBA00022840"/>
    </source>
</evidence>
<dbReference type="InterPro" id="IPR010488">
    <property type="entry name" value="Zeta_toxin_domain"/>
</dbReference>
<name>S5ZZX7_GEOG3</name>
<evidence type="ECO:0000313" key="8">
    <source>
        <dbReference type="EMBL" id="AGT30751.1"/>
    </source>
</evidence>
<protein>
    <recommendedName>
        <fullName evidence="5">UDP-N-acetylglucosamine kinase</fullName>
        <ecNumber evidence="2">2.7.1.176</ecNumber>
    </recommendedName>
    <alternativeName>
        <fullName evidence="5">UDP-N-acetylglucosamine kinase</fullName>
    </alternativeName>
</protein>
<evidence type="ECO:0000256" key="5">
    <source>
        <dbReference type="ARBA" id="ARBA00032897"/>
    </source>
</evidence>
<dbReference type="KEGG" id="gjf:M493_02085"/>
<proteinExistence type="inferred from homology"/>
<accession>S5ZZX7</accession>
<organism evidence="8 9">
    <name type="scientific">Geobacillus genomosp. 3</name>
    <dbReference type="NCBI Taxonomy" id="1921421"/>
    <lineage>
        <taxon>Bacteria</taxon>
        <taxon>Bacillati</taxon>
        <taxon>Bacillota</taxon>
        <taxon>Bacilli</taxon>
        <taxon>Bacillales</taxon>
        <taxon>Anoxybacillaceae</taxon>
        <taxon>Geobacillus</taxon>
    </lineage>
</organism>
<dbReference type="Gene3D" id="3.40.50.300">
    <property type="entry name" value="P-loop containing nucleotide triphosphate hydrolases"/>
    <property type="match status" value="1"/>
</dbReference>
<dbReference type="OrthoDB" id="2629223at2"/>
<evidence type="ECO:0000256" key="2">
    <source>
        <dbReference type="ARBA" id="ARBA00011963"/>
    </source>
</evidence>
<dbReference type="AlphaFoldDB" id="S5ZZX7"/>
<evidence type="ECO:0000256" key="3">
    <source>
        <dbReference type="ARBA" id="ARBA00022741"/>
    </source>
</evidence>
<feature type="domain" description="Zeta toxin" evidence="7">
    <location>
        <begin position="59"/>
        <end position="91"/>
    </location>
</feature>
<dbReference type="EMBL" id="CP006254">
    <property type="protein sequence ID" value="AGT30751.1"/>
    <property type="molecule type" value="Genomic_DNA"/>
</dbReference>
<keyword evidence="9" id="KW-1185">Reference proteome</keyword>
<evidence type="ECO:0000256" key="6">
    <source>
        <dbReference type="ARBA" id="ARBA00048178"/>
    </source>
</evidence>
<dbReference type="InterPro" id="IPR027417">
    <property type="entry name" value="P-loop_NTPase"/>
</dbReference>
<dbReference type="RefSeq" id="WP_020958562.1">
    <property type="nucleotide sequence ID" value="NC_022080.4"/>
</dbReference>
<reference evidence="8 9" key="1">
    <citation type="journal article" date="2014" name="Genome Announc.">
        <title>Complete Genome Sequence of the Thermophilic Polychlorinated Biphenyl Degrader Geobacillus sp. Strain JF8 (NBRC 109937).</title>
        <authorList>
            <person name="Shintani M."/>
            <person name="Ohtsubo Y."/>
            <person name="Fukuda K."/>
            <person name="Hosoyama A."/>
            <person name="Ohji S."/>
            <person name="Yamazoe A."/>
            <person name="Fujita N."/>
            <person name="Nagata Y."/>
            <person name="Tsuda M."/>
            <person name="Hatta T."/>
            <person name="Kimbara K."/>
        </authorList>
    </citation>
    <scope>NUCLEOTIDE SEQUENCE [LARGE SCALE GENOMIC DNA]</scope>
    <source>
        <strain evidence="8 9">JF8</strain>
    </source>
</reference>
<dbReference type="GO" id="GO:0016301">
    <property type="term" value="F:kinase activity"/>
    <property type="evidence" value="ECO:0007669"/>
    <property type="project" value="InterPro"/>
</dbReference>
<dbReference type="Proteomes" id="UP000015500">
    <property type="component" value="Chromosome"/>
</dbReference>
<dbReference type="GO" id="GO:0005524">
    <property type="term" value="F:ATP binding"/>
    <property type="evidence" value="ECO:0007669"/>
    <property type="project" value="UniProtKB-KW"/>
</dbReference>
<dbReference type="PATRIC" id="fig|1345697.3.peg.334"/>
<sequence>MIKIIKTLCSVTQAFVQKRQRNRPEAKSTKEMYSIKDGKYHPQRHALHMSIVNTIVNQASSPQKGKKPIAILIGGGTASGKTTVRKAIIEKKLARMFG</sequence>
<comment type="catalytic activity">
    <reaction evidence="6">
        <text>UDP-N-acetyl-alpha-D-glucosamine + ATP = UDP-N-acetyl-alpha-D-glucosamine 3'-phosphate + ADP + H(+)</text>
        <dbReference type="Rhea" id="RHEA:32671"/>
        <dbReference type="ChEBI" id="CHEBI:15378"/>
        <dbReference type="ChEBI" id="CHEBI:30616"/>
        <dbReference type="ChEBI" id="CHEBI:57705"/>
        <dbReference type="ChEBI" id="CHEBI:64353"/>
        <dbReference type="ChEBI" id="CHEBI:456216"/>
        <dbReference type="EC" id="2.7.1.176"/>
    </reaction>
</comment>
<dbReference type="STRING" id="1921421.M493_02085"/>
<evidence type="ECO:0000313" key="9">
    <source>
        <dbReference type="Proteomes" id="UP000015500"/>
    </source>
</evidence>
<keyword evidence="3" id="KW-0547">Nucleotide-binding</keyword>